<keyword evidence="5" id="KW-0808">Transferase</keyword>
<dbReference type="InterPro" id="IPR029063">
    <property type="entry name" value="SAM-dependent_MTases_sf"/>
</dbReference>
<protein>
    <recommendedName>
        <fullName evidence="3">Histone-lysine N-methyltransferase, H3 lysine-79 specific</fullName>
        <ecNumber evidence="2">2.1.1.360</ecNumber>
    </recommendedName>
    <alternativeName>
        <fullName evidence="9">Histone H3-K79 methyltransferase</fullName>
    </alternativeName>
</protein>
<evidence type="ECO:0000256" key="3">
    <source>
        <dbReference type="ARBA" id="ARBA00020987"/>
    </source>
</evidence>
<evidence type="ECO:0000256" key="9">
    <source>
        <dbReference type="ARBA" id="ARBA00029821"/>
    </source>
</evidence>
<dbReference type="PANTHER" id="PTHR21451:SF0">
    <property type="entry name" value="HISTONE-LYSINE N-METHYLTRANSFERASE, H3 LYSINE-79 SPECIFIC"/>
    <property type="match status" value="1"/>
</dbReference>
<organism evidence="13 14">
    <name type="scientific">Phytophthora sojae (strain P6497)</name>
    <name type="common">Soybean stem and root rot agent</name>
    <name type="synonym">Phytophthora megasperma f. sp. glycines</name>
    <dbReference type="NCBI Taxonomy" id="1094619"/>
    <lineage>
        <taxon>Eukaryota</taxon>
        <taxon>Sar</taxon>
        <taxon>Stramenopiles</taxon>
        <taxon>Oomycota</taxon>
        <taxon>Peronosporomycetes</taxon>
        <taxon>Peronosporales</taxon>
        <taxon>Peronosporaceae</taxon>
        <taxon>Phytophthora</taxon>
    </lineage>
</organism>
<dbReference type="EC" id="2.1.1.360" evidence="2"/>
<comment type="subcellular location">
    <subcellularLocation>
        <location evidence="1">Nucleus</location>
    </subcellularLocation>
</comment>
<dbReference type="Pfam" id="PF08123">
    <property type="entry name" value="DOT1"/>
    <property type="match status" value="1"/>
</dbReference>
<dbReference type="Gene3D" id="3.40.50.150">
    <property type="entry name" value="Vaccinia Virus protein VP39"/>
    <property type="match status" value="1"/>
</dbReference>
<evidence type="ECO:0000256" key="2">
    <source>
        <dbReference type="ARBA" id="ARBA00012190"/>
    </source>
</evidence>
<evidence type="ECO:0000256" key="4">
    <source>
        <dbReference type="ARBA" id="ARBA00022603"/>
    </source>
</evidence>
<dbReference type="SUPFAM" id="SSF53335">
    <property type="entry name" value="S-adenosyl-L-methionine-dependent methyltransferases"/>
    <property type="match status" value="1"/>
</dbReference>
<dbReference type="GO" id="GO:0000077">
    <property type="term" value="P:DNA damage checkpoint signaling"/>
    <property type="evidence" value="ECO:0007669"/>
    <property type="project" value="TreeGrafter"/>
</dbReference>
<dbReference type="InParanoid" id="G4ZV20"/>
<keyword evidence="4" id="KW-0489">Methyltransferase</keyword>
<comment type="catalytic activity">
    <reaction evidence="10">
        <text>L-lysyl(79)-[histone H3] + 3 S-adenosyl-L-methionine = N(6),N(6),N(6)-trimethyl-L-lysyl(79)-[histone H3] + 3 S-adenosyl-L-homocysteine + 3 H(+)</text>
        <dbReference type="Rhea" id="RHEA:60328"/>
        <dbReference type="Rhea" id="RHEA-COMP:15549"/>
        <dbReference type="Rhea" id="RHEA-COMP:15552"/>
        <dbReference type="ChEBI" id="CHEBI:15378"/>
        <dbReference type="ChEBI" id="CHEBI:29969"/>
        <dbReference type="ChEBI" id="CHEBI:57856"/>
        <dbReference type="ChEBI" id="CHEBI:59789"/>
        <dbReference type="ChEBI" id="CHEBI:61961"/>
        <dbReference type="EC" id="2.1.1.360"/>
    </reaction>
</comment>
<dbReference type="GO" id="GO:0032259">
    <property type="term" value="P:methylation"/>
    <property type="evidence" value="ECO:0007669"/>
    <property type="project" value="UniProtKB-KW"/>
</dbReference>
<dbReference type="KEGG" id="psoj:PHYSODRAFT_335392"/>
<keyword evidence="8" id="KW-0539">Nucleus</keyword>
<feature type="domain" description="DOT1" evidence="12">
    <location>
        <begin position="4593"/>
        <end position="4694"/>
    </location>
</feature>
<evidence type="ECO:0000313" key="13">
    <source>
        <dbReference type="EMBL" id="EGZ13644.1"/>
    </source>
</evidence>
<name>G4ZV20_PHYSP</name>
<evidence type="ECO:0000313" key="14">
    <source>
        <dbReference type="Proteomes" id="UP000002640"/>
    </source>
</evidence>
<sequence length="4751" mass="465010">MVLMDLVGNVSAVGDTDAMVAGDSGSKHNGGRSAAVCAVNSMVSEASAATVALLDVIGGVSAGMVTNATVDAGSSVSGVASDIDSRVSDTMEVTVALVDVVSGVSADMDTDADAMVAGDSGSKHNGGRSATVCAVNSMVSEASAATVAVLDVIGGVSAGMVTIATVAFGSGSERNDSGSPHAGCRRDIDSRVSDTMEVTVALVDVVSGVSADMDTDADAMVAGDSGSKHNGGRSATVCAVNSMVSEASAATVAVLDVIGGVSAGMVTNATVAFGSGSERNDSGSPHAGCRRDIDSRVSDTMEVTVALVDVVSGVSADMDTDADAMVAGDSGSKHNGGRSATVCAVNSMVSEASAATVAVLDVIGGVSAGMVTNATVAFGSGSERNDSGSPHAGRRRDIDSRVSDTMEVTVALVDVVSGVSADMDTDADAMVAGDSGSKHNGGRSAAVCAVNSMVSEASAATVAVLDVIGGVSAGMVTNATVAFGSGSERNDSGSPHAGRRRDIDSRVSDTMEVTVALVDVVSGVSADMDTDADAMVAGDSGSKHNGGRSATVCAVNSMVSEASAATVAVLDVIGGVSAGMVTNATVAFGSGSERNDSGSPHAGCRRDIDSRVSDTMEVTVALVDVVSGVSAVGDTDGDAMVAGDSGSKHNGGRSATVCAVNSMVSEASAATVAVLDVIGGVSAGMVTNATVAFGSGSERNDSGSPHAGRRRDIDSRVSDTMEVTVALVDVVSGVSADMDTDADAMVAGDSGSKHNGGRSATVCAVNSMVSEASAATVAVLDVIGGVSAGMVTNATVAFGSGSERNDSGSPHAGCRRDIDSRVSDTMEVTVALVDVVSGVSADMDTDADAMVAGDSGSKHNGGRSATVCAVNSMVSEASAATVAVLDVIGGVSAGMVTNATVAFGSGSERNDSGSPHAGCRRDIDSRVSDTMEVTVALVDVVSGVSADMDTDADAMVAGDSGSKHNGGRSAAVCAVNSMVSEASAATVAVLDVIGGVSAGMVTNATVDAGSSVSGVASDIDSRVSDTMEVTVALVDVVSGVSADMDTDGDAMVAGDSGSKHNGGRSATVCAVSSMVSEASAATVAVLDVIGGVSAGTVTNATVAWSRTRRWHSARAASATTAAVRTQVDAGSSVSGVASDIDSRVSDTMEVTVALVDVVSGVSADMDTDADAMVAGDSGSKHNGGRSATVCAVNSMVSEASAATVAVLDVIGGVSAGMVTNATVAFGSGSERNDSGSPHAGCRRDIDSRVSDTMEVTVALVDVVSGVSADMDTDGDAMVAGDSGSKHNGGRSATVCAVSSMVSEASAATVAVLDVIGGVSAGTVTNATVAWSRTRRWHSARAASATTAAVRTQVDAGSSVSGVASDIDSRVSDTMEVTVALVDVVSGVSADMDTDADAMVAGDSGSKHNGGRSATVCAVNSMVSEASAATVAVLDVIGGVSAGMVTNATVAFGSGSERNDSGSPHAGCRRDIDSRVSDTMEVTVALVDVVSGVSADMDTDADAMVAGDSGSKHNGGRSAAVCAVNSMVSEASAATVAVLDVIGGVSAGMVTNATVDAGSSVSGVASDIDSRVSDTMEVTVALVDVVSGVSADMDTDGDAMVAGDSGSKHNGGRSATVCAVSSMVSEASAATVAVLDVIGGVSAGTVTNATVAWSRTRRWHSARAASATTAAVRTQVDAGSSVSGVASDIDSRVSDTMEVTVALVDVVSGVSADMDTDADAMVAGDSGSKHNGGRSATVCAVNSMVSEASAATVALLDVIGGVSAGMVTNATVAFGSGSERNDSGKVTVALVDVVSGVSADMDTDADAMVAGDSGSKHNGGPSATTAAVRTQVAAGSSVSGVASDIDSRVSDTMEVTVALVDVVSGVSADMDTDADAMVAGDSGSKHNGGRSAAVCAVNSMVSEASAATVAVLDVIGGVSAGMVTNATVAFGSGSERNDSGSPHAGCRRDIDSRVSDTMEVTVALVDVVSGVSAVGDTDGDAMVAGDSGSKHNGGHSATVCAVSSMVSEASAATVAVLDVIGGVSAGMVTNATVDAGSSVSGVASDIDSRVSDTMEVTVALVDVVSGVSAVGDTDGDAMVAGDSGSKHNGGRSATVCAVNSMVSEASAATVAVLDVIGGVSAGMVTNATVDAGSSVSGVASDIDSRVSDTMEVTVALVDVVSGVSADMDTDADAMVAGDSGSKHNGGRSATVCAVNSMVSEASAATVAVLDVIGGVSAGMVTNATVDAGSSVSGVASDIDSRVSDTMEVTVALVDVVSGVSAVGDTDGDAMVAGDSGSKHNGGRSATVCAVNSMVSEASAATVAVLDVIGGVSAGMVTNATVDAGSSVSGVASDIDSRVSDTMEVTVALVDVVSGVSAVGDTDADAMVAGDSGSKHNGGRSAAVCAVSSMVSEASAATVAVLDVIGGVSAGTVTNATVAWSRTRRWHSARAASATTAAVRTQVDAGSSVSGVASDIDSRVSDTMEVTVALVDVVSGVSADMDTDGDAMVAGDSGSKHNGGRSATVCAVSSMVSEASAATVAVLDVIGGVSAGMVTNATVAFGSGSERNDSGSPHAGRRRDIDSRVSDTMEVTVALVDVVSGVSAVGDTDGDAMVAGDSGSKHNGGRSAAVCAVNSMVSEASAATVAVLDVIGGVSAGTVTNATVAWSRTRRWHSARAASATTAAVRTQVDAGSSVSGVASDIDSRVSDTMEVTVALVDVVSGVSAVGDTDGDAMVAGDSGSKHNGGRSATVCAVNSMVSEASAATVAVLDVIGGVSAGMVTNATVDAGSSVSGVASDIDSRVSDTMEVTVALVDVVSGVSADMDTDGDAMVAGDSGSKHNGGRSATVCAVSSMVSEASAATVAVLDVIGGVSAGMVTNATVDAGSSVSGVASDIDSRVSDTMEVTVALVDVVSGVSAVGDTDGDAMVAGDSGRKHNGGRSATVCAVNSMVSEASAATVAVLDVIGGVSAGMVTNATVDAGSSVSGVASDIDSRVSDTMEVTVALVDVVIRTQVDAGSSVSGVASDIDSRVSDTMEVTVALVDVVSGVSAGMVTNATVAFGSGSERNDSGSPHAGCRRDIDSRVSDTMEVTVALVDVVSGVSAVGDTDADAMVAGDSGSKHNGGRSATVCAVNSMVSEASAATVAVLDVIGGVSAGMVTNATVAFGSGSERNDSGSPHAGCRRDIDSRVSDTMEVTVALVDVVSGVSAVGDTDGDAMVAGDSGSKHNGGRSATVCAVSSMVSEASAATVAVLDVIGGVSAGMVTNATVAFGSGSERNDSGSPHAGCRRDIDSRVSDTIEVTVALVDVVSGVSAVGDTDADAMVAGDSGSKHNGGRSATVCAVNSMVSEASAATVAVLDVIGGVSAGMVTNATVAFGSGSERNDSGSPHAGCRRDIDSRVSDTMEVTVALVDVVSGVSADMDTDGDAMVAGDSGSKHNGGRSATVCAVSSMVSEASAATVAVLDVIGGVSAGMVTNATVAFGSGSERNDSGSPHAGCRRDIDSRVSDTMEVTVALVDVVSGVSADMDTDADAMVAGDSGSKHNGGRSATVCAVNSMVSEASAATVAVLDVIGGVSAGMVTNATVAFGSGSERNDSGSPHAGCRRDIDSRVSDTMEVTVALVDVVSGVSADMDTDGDAMVAGDSGSKHNGGRSATVCAVNSMVSEASAATVAVLDVIGGVSAGMVTNATVAFGSGSERNDSGSPHAGCRRDIDSRVSDTIEVTVALVDVVSGVSAVGDTDADAMVAGDSGSKHNGGRSATVCAVNSMVSEASAATVAVLDVIGGVSAGMVTNATVAFGSGSERNDSGSPHAGCRRDIDSRVSDTMEVTVALVDVVSGVSADMDTDGDAMVAGDSGSKHNGGRSATVCAVNSMVSEASAATVAVLDVIGGVSAGMVTNATVAFGSGSERNDSGSPHAGCRRDIDSRVSDAMEVTVALVDVVSGVSADMDTDADAMVAGDSGSKHNGGRSATVCAVNSMVSEASAATVAVLDVIGGVSAGMVTNATVAFGSGSERNDSGSPHAGCRRDIDSRVSDTMEVTVALVDVVSGVSAVGDTDADAMVAGDSGSKHNGGRSATVCAVNSMVSEASAATVAVLDVIGGVSAGMVTNATVAFGSGSERNDSGSPHAGCRRDIDSRVSDTMEVTVALVDVVSGVSADMDTDADAMVAGDSGSKHNGGPSATTAAVRTQVAAGSSVSGVASDIDSRVSNTMEVTVALVDVVSGVSAVGDTDADAMVAGDSGSKHNGGRSATVCAVNSMVSEASAATVAVLDVIGGVSAGMVTNATVAFGSGSERNDSGSPHAGCRRDIDSRVSDTMEVTVALVDVVSGVSADMDTDADAMVAGDSGSKHNGGRSATVCAVNSMVSEASAATVAVLDVIGGVSAGMVTNATVAFGSGSERNDSGSPHAGCRRDIDSRVSDTMEVTVALVDVVSGVSADMDTDADAMVAGDSGSKHNGGRSAAVCAVNSMVSEASAATVAVLDVIGGISAGMVTNVTVAFGAERLEPGVEYIDGDGTFVKGRSRGNPMADFSDEEDLLRYRLAKEQVDAGRRINWRAVWLGMPYCGKTQRQLQIRLKTLKRTHGVSAPDNVGNVHDAVSSLYASALRQPVHAPDCHAVIPTLTIADTFVDFGSGIGNVVAQVALETCVGRCIGIEFQDNLANMSKLLIRGARVDFPNLSKVTIHEADLRAMSPAVREDIDGCSVLFAKNIVFEPTSFAALEDFASSAAGLVHVVVMATICGGHRPTCPRNFCSVWTLRSVSTFTCLGLPSFITHTGTPGL</sequence>
<feature type="region of interest" description="Disordered" evidence="11">
    <location>
        <begin position="693"/>
        <end position="716"/>
    </location>
</feature>
<feature type="region of interest" description="Disordered" evidence="11">
    <location>
        <begin position="2539"/>
        <end position="2561"/>
    </location>
</feature>
<evidence type="ECO:0000256" key="7">
    <source>
        <dbReference type="ARBA" id="ARBA00022853"/>
    </source>
</evidence>
<evidence type="ECO:0000256" key="11">
    <source>
        <dbReference type="SAM" id="MobiDB-lite"/>
    </source>
</evidence>
<evidence type="ECO:0000256" key="5">
    <source>
        <dbReference type="ARBA" id="ARBA00022679"/>
    </source>
</evidence>
<dbReference type="GO" id="GO:0140956">
    <property type="term" value="F:histone H3K79 trimethyltransferase activity"/>
    <property type="evidence" value="ECO:0007669"/>
    <property type="project" value="UniProtKB-EC"/>
</dbReference>
<dbReference type="EMBL" id="JH159156">
    <property type="protein sequence ID" value="EGZ13644.1"/>
    <property type="molecule type" value="Genomic_DNA"/>
</dbReference>
<evidence type="ECO:0000256" key="8">
    <source>
        <dbReference type="ARBA" id="ARBA00023242"/>
    </source>
</evidence>
<dbReference type="GeneID" id="20646998"/>
<reference evidence="13 14" key="1">
    <citation type="journal article" date="2006" name="Science">
        <title>Phytophthora genome sequences uncover evolutionary origins and mechanisms of pathogenesis.</title>
        <authorList>
            <person name="Tyler B.M."/>
            <person name="Tripathy S."/>
            <person name="Zhang X."/>
            <person name="Dehal P."/>
            <person name="Jiang R.H."/>
            <person name="Aerts A."/>
            <person name="Arredondo F.D."/>
            <person name="Baxter L."/>
            <person name="Bensasson D."/>
            <person name="Beynon J.L."/>
            <person name="Chapman J."/>
            <person name="Damasceno C.M."/>
            <person name="Dorrance A.E."/>
            <person name="Dou D."/>
            <person name="Dickerman A.W."/>
            <person name="Dubchak I.L."/>
            <person name="Garbelotto M."/>
            <person name="Gijzen M."/>
            <person name="Gordon S.G."/>
            <person name="Govers F."/>
            <person name="Grunwald N.J."/>
            <person name="Huang W."/>
            <person name="Ivors K.L."/>
            <person name="Jones R.W."/>
            <person name="Kamoun S."/>
            <person name="Krampis K."/>
            <person name="Lamour K.H."/>
            <person name="Lee M.K."/>
            <person name="McDonald W.H."/>
            <person name="Medina M."/>
            <person name="Meijer H.J."/>
            <person name="Nordberg E.K."/>
            <person name="Maclean D.J."/>
            <person name="Ospina-Giraldo M.D."/>
            <person name="Morris P.F."/>
            <person name="Phuntumart V."/>
            <person name="Putnam N.H."/>
            <person name="Rash S."/>
            <person name="Rose J.K."/>
            <person name="Sakihama Y."/>
            <person name="Salamov A.A."/>
            <person name="Savidor A."/>
            <person name="Scheuring C.F."/>
            <person name="Smith B.M."/>
            <person name="Sobral B.W."/>
            <person name="Terry A."/>
            <person name="Torto-Alalibo T.A."/>
            <person name="Win J."/>
            <person name="Xu Z."/>
            <person name="Zhang H."/>
            <person name="Grigoriev I.V."/>
            <person name="Rokhsar D.S."/>
            <person name="Boore J.L."/>
        </authorList>
    </citation>
    <scope>NUCLEOTIDE SEQUENCE [LARGE SCALE GENOMIC DNA]</scope>
    <source>
        <strain evidence="13 14">P6497</strain>
    </source>
</reference>
<dbReference type="GO" id="GO:0005634">
    <property type="term" value="C:nucleus"/>
    <property type="evidence" value="ECO:0007669"/>
    <property type="project" value="UniProtKB-SubCell"/>
</dbReference>
<feature type="region of interest" description="Disordered" evidence="11">
    <location>
        <begin position="483"/>
        <end position="506"/>
    </location>
</feature>
<dbReference type="OMA" id="FNGDAEI"/>
<keyword evidence="14" id="KW-1185">Reference proteome</keyword>
<dbReference type="PANTHER" id="PTHR21451">
    <property type="entry name" value="HISTONE H3 METHYLTRANSFERASE"/>
    <property type="match status" value="1"/>
</dbReference>
<accession>G4ZV20</accession>
<dbReference type="GO" id="GO:0006281">
    <property type="term" value="P:DNA repair"/>
    <property type="evidence" value="ECO:0007669"/>
    <property type="project" value="TreeGrafter"/>
</dbReference>
<feature type="region of interest" description="Disordered" evidence="11">
    <location>
        <begin position="378"/>
        <end position="401"/>
    </location>
</feature>
<evidence type="ECO:0000256" key="10">
    <source>
        <dbReference type="ARBA" id="ARBA00047770"/>
    </source>
</evidence>
<evidence type="ECO:0000256" key="1">
    <source>
        <dbReference type="ARBA" id="ARBA00004123"/>
    </source>
</evidence>
<evidence type="ECO:0000256" key="6">
    <source>
        <dbReference type="ARBA" id="ARBA00022691"/>
    </source>
</evidence>
<dbReference type="RefSeq" id="XP_009531073.1">
    <property type="nucleotide sequence ID" value="XM_009532778.1"/>
</dbReference>
<gene>
    <name evidence="13" type="ORF">PHYSODRAFT_335392</name>
</gene>
<keyword evidence="7" id="KW-0156">Chromatin regulator</keyword>
<keyword evidence="6" id="KW-0949">S-adenosyl-L-methionine</keyword>
<evidence type="ECO:0000259" key="12">
    <source>
        <dbReference type="Pfam" id="PF08123"/>
    </source>
</evidence>
<dbReference type="Proteomes" id="UP000002640">
    <property type="component" value="Unassembled WGS sequence"/>
</dbReference>
<dbReference type="InterPro" id="IPR025789">
    <property type="entry name" value="DOT1_dom"/>
</dbReference>
<dbReference type="InterPro" id="IPR030445">
    <property type="entry name" value="H3-K79_meTrfase"/>
</dbReference>
<proteinExistence type="predicted"/>